<organism evidence="1 2">
    <name type="scientific">Pleurodeles waltl</name>
    <name type="common">Iberian ribbed newt</name>
    <dbReference type="NCBI Taxonomy" id="8319"/>
    <lineage>
        <taxon>Eukaryota</taxon>
        <taxon>Metazoa</taxon>
        <taxon>Chordata</taxon>
        <taxon>Craniata</taxon>
        <taxon>Vertebrata</taxon>
        <taxon>Euteleostomi</taxon>
        <taxon>Amphibia</taxon>
        <taxon>Batrachia</taxon>
        <taxon>Caudata</taxon>
        <taxon>Salamandroidea</taxon>
        <taxon>Salamandridae</taxon>
        <taxon>Pleurodelinae</taxon>
        <taxon>Pleurodeles</taxon>
    </lineage>
</organism>
<reference evidence="1" key="1">
    <citation type="journal article" date="2022" name="bioRxiv">
        <title>Sequencing and chromosome-scale assembly of the giantPleurodeles waltlgenome.</title>
        <authorList>
            <person name="Brown T."/>
            <person name="Elewa A."/>
            <person name="Iarovenko S."/>
            <person name="Subramanian E."/>
            <person name="Araus A.J."/>
            <person name="Petzold A."/>
            <person name="Susuki M."/>
            <person name="Suzuki K.-i.T."/>
            <person name="Hayashi T."/>
            <person name="Toyoda A."/>
            <person name="Oliveira C."/>
            <person name="Osipova E."/>
            <person name="Leigh N.D."/>
            <person name="Simon A."/>
            <person name="Yun M.H."/>
        </authorList>
    </citation>
    <scope>NUCLEOTIDE SEQUENCE</scope>
    <source>
        <strain evidence="1">20211129_DDA</strain>
        <tissue evidence="1">Liver</tissue>
    </source>
</reference>
<dbReference type="EMBL" id="JANPWB010000010">
    <property type="protein sequence ID" value="KAJ1136910.1"/>
    <property type="molecule type" value="Genomic_DNA"/>
</dbReference>
<evidence type="ECO:0008006" key="3">
    <source>
        <dbReference type="Google" id="ProtNLM"/>
    </source>
</evidence>
<gene>
    <name evidence="1" type="ORF">NDU88_003324</name>
</gene>
<evidence type="ECO:0000313" key="1">
    <source>
        <dbReference type="EMBL" id="KAJ1136910.1"/>
    </source>
</evidence>
<dbReference type="AlphaFoldDB" id="A0AAV7QFD5"/>
<name>A0AAV7QFD5_PLEWA</name>
<dbReference type="Proteomes" id="UP001066276">
    <property type="component" value="Chromosome 6"/>
</dbReference>
<keyword evidence="2" id="KW-1185">Reference proteome</keyword>
<comment type="caution">
    <text evidence="1">The sequence shown here is derived from an EMBL/GenBank/DDBJ whole genome shotgun (WGS) entry which is preliminary data.</text>
</comment>
<proteinExistence type="predicted"/>
<protein>
    <recommendedName>
        <fullName evidence="3">Secreted protein</fullName>
    </recommendedName>
</protein>
<accession>A0AAV7QFD5</accession>
<evidence type="ECO:0000313" key="2">
    <source>
        <dbReference type="Proteomes" id="UP001066276"/>
    </source>
</evidence>
<sequence>MQRTVQVVVLAAVSAVEMLPVLAMVQLLVVVEGDTRPSPAASDGCPLGMMLLTVVATAEQVAVQGAVQVAGQMAVQVAGPAPVLSAVQVVGLSVLMVGTSPSPRASDA</sequence>